<dbReference type="RefSeq" id="WP_087112094.1">
    <property type="nucleotide sequence ID" value="NZ_CBCSCN010000010.1"/>
</dbReference>
<proteinExistence type="inferred from homology"/>
<name>A0A1X7AQG5_9GAMM</name>
<dbReference type="Proteomes" id="UP000196573">
    <property type="component" value="Unassembled WGS sequence"/>
</dbReference>
<dbReference type="SUPFAM" id="SSF140566">
    <property type="entry name" value="FlgN-like"/>
    <property type="match status" value="1"/>
</dbReference>
<comment type="function">
    <text evidence="1">Required for the efficient initiation of filament assembly.</text>
</comment>
<keyword evidence="5" id="KW-1185">Reference proteome</keyword>
<keyword evidence="3" id="KW-1005">Bacterial flagellum biogenesis</keyword>
<dbReference type="AlphaFoldDB" id="A0A1X7AQG5"/>
<dbReference type="OrthoDB" id="5734604at2"/>
<evidence type="ECO:0000256" key="2">
    <source>
        <dbReference type="ARBA" id="ARBA00007703"/>
    </source>
</evidence>
<accession>A0A1X7AQG5</accession>
<evidence type="ECO:0000256" key="3">
    <source>
        <dbReference type="ARBA" id="ARBA00022795"/>
    </source>
</evidence>
<dbReference type="InterPro" id="IPR036679">
    <property type="entry name" value="FlgN-like_sf"/>
</dbReference>
<reference evidence="4 5" key="1">
    <citation type="submission" date="2017-03" db="EMBL/GenBank/DDBJ databases">
        <authorList>
            <person name="Afonso C.L."/>
            <person name="Miller P.J."/>
            <person name="Scott M.A."/>
            <person name="Spackman E."/>
            <person name="Goraichik I."/>
            <person name="Dimitrov K.M."/>
            <person name="Suarez D.L."/>
            <person name="Swayne D.E."/>
        </authorList>
    </citation>
    <scope>NUCLEOTIDE SEQUENCE [LARGE SCALE GENOMIC DNA]</scope>
    <source>
        <strain evidence="4">SB41UT1</strain>
    </source>
</reference>
<evidence type="ECO:0000313" key="4">
    <source>
        <dbReference type="EMBL" id="SMA49647.1"/>
    </source>
</evidence>
<dbReference type="EMBL" id="FWPT01000008">
    <property type="protein sequence ID" value="SMA49647.1"/>
    <property type="molecule type" value="Genomic_DNA"/>
</dbReference>
<comment type="similarity">
    <text evidence="2">Belongs to the FlgN family.</text>
</comment>
<evidence type="ECO:0000256" key="1">
    <source>
        <dbReference type="ARBA" id="ARBA00002397"/>
    </source>
</evidence>
<dbReference type="GO" id="GO:0044780">
    <property type="term" value="P:bacterial-type flagellum assembly"/>
    <property type="evidence" value="ECO:0007669"/>
    <property type="project" value="InterPro"/>
</dbReference>
<dbReference type="InterPro" id="IPR007809">
    <property type="entry name" value="FlgN-like"/>
</dbReference>
<evidence type="ECO:0000313" key="5">
    <source>
        <dbReference type="Proteomes" id="UP000196573"/>
    </source>
</evidence>
<dbReference type="Pfam" id="PF05130">
    <property type="entry name" value="FlgN"/>
    <property type="match status" value="1"/>
</dbReference>
<protein>
    <submittedName>
        <fullName evidence="4">FlgN protein</fullName>
    </submittedName>
</protein>
<organism evidence="4 5">
    <name type="scientific">Parendozoicomonas haliclonae</name>
    <dbReference type="NCBI Taxonomy" id="1960125"/>
    <lineage>
        <taxon>Bacteria</taxon>
        <taxon>Pseudomonadati</taxon>
        <taxon>Pseudomonadota</taxon>
        <taxon>Gammaproteobacteria</taxon>
        <taxon>Oceanospirillales</taxon>
        <taxon>Endozoicomonadaceae</taxon>
        <taxon>Parendozoicomonas</taxon>
    </lineage>
</organism>
<gene>
    <name evidence="4" type="ORF">EHSB41UT_03429</name>
</gene>
<sequence>MPARIFSLTAADTQSLKELKSLFEQQAVCLRKRNIDGLPELNEKILSLTTSLQGNAGLRSSCLKELGFEDNRSGMQQLLAVHGTPSVIEEWETFSQLAKECQTANKVAGRLLTMQQDLTDILLGKLGRSQETGYDQSGSENYYGSQISLGYA</sequence>
<dbReference type="Gene3D" id="1.20.58.300">
    <property type="entry name" value="FlgN-like"/>
    <property type="match status" value="1"/>
</dbReference>